<name>E2ZJK2_9FIRM</name>
<keyword evidence="1" id="KW-0812">Transmembrane</keyword>
<evidence type="ECO:0000256" key="1">
    <source>
        <dbReference type="SAM" id="Phobius"/>
    </source>
</evidence>
<keyword evidence="1" id="KW-1133">Transmembrane helix</keyword>
<accession>E2ZJK2</accession>
<reference evidence="2 3" key="1">
    <citation type="submission" date="2010-08" db="EMBL/GenBank/DDBJ databases">
        <authorList>
            <person name="Weinstock G."/>
            <person name="Sodergren E."/>
            <person name="Clifton S."/>
            <person name="Fulton L."/>
            <person name="Fulton B."/>
            <person name="Courtney L."/>
            <person name="Fronick C."/>
            <person name="Harrison M."/>
            <person name="Strong C."/>
            <person name="Farmer C."/>
            <person name="Delahaunty K."/>
            <person name="Markovic C."/>
            <person name="Hall O."/>
            <person name="Minx P."/>
            <person name="Tomlinson C."/>
            <person name="Mitreva M."/>
            <person name="Hou S."/>
            <person name="Chen J."/>
            <person name="Wollam A."/>
            <person name="Pepin K.H."/>
            <person name="Johnson M."/>
            <person name="Bhonagiri V."/>
            <person name="Zhang X."/>
            <person name="Suruliraj S."/>
            <person name="Warren W."/>
            <person name="Chinwalla A."/>
            <person name="Mardis E.R."/>
            <person name="Wilson R.K."/>
        </authorList>
    </citation>
    <scope>NUCLEOTIDE SEQUENCE [LARGE SCALE GENOMIC DNA]</scope>
    <source>
        <strain evidence="2 3">KLE1255</strain>
    </source>
</reference>
<dbReference type="BioCyc" id="FCF748224-HMP:GTSS-2143-MONOMER"/>
<dbReference type="STRING" id="748224.HMPREF9436_01851"/>
<dbReference type="Proteomes" id="UP000006028">
    <property type="component" value="Unassembled WGS sequence"/>
</dbReference>
<dbReference type="EMBL" id="AECU01000156">
    <property type="protein sequence ID" value="EFQ06643.1"/>
    <property type="molecule type" value="Genomic_DNA"/>
</dbReference>
<evidence type="ECO:0000313" key="3">
    <source>
        <dbReference type="Proteomes" id="UP000006028"/>
    </source>
</evidence>
<organism evidence="2 3">
    <name type="scientific">Faecalibacterium cf. prausnitzii KLE1255</name>
    <dbReference type="NCBI Taxonomy" id="748224"/>
    <lineage>
        <taxon>Bacteria</taxon>
        <taxon>Bacillati</taxon>
        <taxon>Bacillota</taxon>
        <taxon>Clostridia</taxon>
        <taxon>Eubacteriales</taxon>
        <taxon>Oscillospiraceae</taxon>
        <taxon>Faecalibacterium</taxon>
    </lineage>
</organism>
<proteinExistence type="predicted"/>
<sequence length="79" mass="8668">MAETGSCCWGRGLQDASAAQGTKQMQGAATRIYRMNLLETLALLTFILALLSLVVDVIRLTVEVMAKFSQMKSDDNKKD</sequence>
<evidence type="ECO:0000313" key="2">
    <source>
        <dbReference type="EMBL" id="EFQ06643.1"/>
    </source>
</evidence>
<dbReference type="AlphaFoldDB" id="E2ZJK2"/>
<protein>
    <submittedName>
        <fullName evidence="2">Uncharacterized protein</fullName>
    </submittedName>
</protein>
<comment type="caution">
    <text evidence="2">The sequence shown here is derived from an EMBL/GenBank/DDBJ whole genome shotgun (WGS) entry which is preliminary data.</text>
</comment>
<keyword evidence="1" id="KW-0472">Membrane</keyword>
<gene>
    <name evidence="2" type="ORF">HMPREF9436_01851</name>
</gene>
<dbReference type="HOGENOM" id="CLU_2600855_0_0_9"/>
<feature type="transmembrane region" description="Helical" evidence="1">
    <location>
        <begin position="41"/>
        <end position="62"/>
    </location>
</feature>